<dbReference type="RefSeq" id="WP_090086532.1">
    <property type="nucleotide sequence ID" value="NZ_FOMR01000011.1"/>
</dbReference>
<feature type="signal peptide" evidence="6">
    <location>
        <begin position="1"/>
        <end position="19"/>
    </location>
</feature>
<keyword evidence="6" id="KW-0732">Signal</keyword>
<dbReference type="SUPFAM" id="SSF53850">
    <property type="entry name" value="Periplasmic binding protein-like II"/>
    <property type="match status" value="1"/>
</dbReference>
<dbReference type="GO" id="GO:0015226">
    <property type="term" value="F:carnitine transmembrane transporter activity"/>
    <property type="evidence" value="ECO:0007669"/>
    <property type="project" value="TreeGrafter"/>
</dbReference>
<keyword evidence="4" id="KW-0472">Membrane</keyword>
<comment type="subcellular location">
    <subcellularLocation>
        <location evidence="1">Cell membrane</location>
    </subcellularLocation>
</comment>
<evidence type="ECO:0000256" key="5">
    <source>
        <dbReference type="SAM" id="MobiDB-lite"/>
    </source>
</evidence>
<dbReference type="PANTHER" id="PTHR47737:SF1">
    <property type="entry name" value="GLYCINE BETAINE_PROLINE BETAINE TRANSPORT SYSTEM PERMEASE PROTEIN PROW"/>
    <property type="match status" value="1"/>
</dbReference>
<evidence type="ECO:0000313" key="8">
    <source>
        <dbReference type="EMBL" id="SFE24123.1"/>
    </source>
</evidence>
<proteinExistence type="predicted"/>
<dbReference type="PANTHER" id="PTHR47737">
    <property type="entry name" value="GLYCINE BETAINE/PROLINE BETAINE TRANSPORT SYSTEM PERMEASE PROTEIN PROW"/>
    <property type="match status" value="1"/>
</dbReference>
<feature type="chain" id="PRO_5039142319" evidence="6">
    <location>
        <begin position="20"/>
        <end position="302"/>
    </location>
</feature>
<protein>
    <submittedName>
        <fullName evidence="8">Glycine betaine/proline transport system substrate-binding protein</fullName>
    </submittedName>
</protein>
<evidence type="ECO:0000259" key="7">
    <source>
        <dbReference type="Pfam" id="PF04069"/>
    </source>
</evidence>
<accession>A0A1I1Z133</accession>
<dbReference type="EMBL" id="FOMR01000011">
    <property type="protein sequence ID" value="SFE24123.1"/>
    <property type="molecule type" value="Genomic_DNA"/>
</dbReference>
<reference evidence="9" key="1">
    <citation type="submission" date="2016-10" db="EMBL/GenBank/DDBJ databases">
        <authorList>
            <person name="Varghese N."/>
            <person name="Submissions S."/>
        </authorList>
    </citation>
    <scope>NUCLEOTIDE SEQUENCE [LARGE SCALE GENOMIC DNA]</scope>
    <source>
        <strain evidence="9">DSM 22530</strain>
    </source>
</reference>
<feature type="domain" description="ABC-type glycine betaine transport system substrate-binding" evidence="7">
    <location>
        <begin position="48"/>
        <end position="290"/>
    </location>
</feature>
<dbReference type="GO" id="GO:0015871">
    <property type="term" value="P:choline transport"/>
    <property type="evidence" value="ECO:0007669"/>
    <property type="project" value="TreeGrafter"/>
</dbReference>
<evidence type="ECO:0000256" key="1">
    <source>
        <dbReference type="ARBA" id="ARBA00004236"/>
    </source>
</evidence>
<organism evidence="8 9">
    <name type="scientific">Lentibacillus persicus</name>
    <dbReference type="NCBI Taxonomy" id="640948"/>
    <lineage>
        <taxon>Bacteria</taxon>
        <taxon>Bacillati</taxon>
        <taxon>Bacillota</taxon>
        <taxon>Bacilli</taxon>
        <taxon>Bacillales</taxon>
        <taxon>Bacillaceae</taxon>
        <taxon>Lentibacillus</taxon>
    </lineage>
</organism>
<dbReference type="GO" id="GO:0005275">
    <property type="term" value="F:amine transmembrane transporter activity"/>
    <property type="evidence" value="ECO:0007669"/>
    <property type="project" value="TreeGrafter"/>
</dbReference>
<dbReference type="Gene3D" id="3.40.190.100">
    <property type="entry name" value="Glycine betaine-binding periplasmic protein, domain 2"/>
    <property type="match status" value="1"/>
</dbReference>
<dbReference type="InterPro" id="IPR007210">
    <property type="entry name" value="ABC_Gly_betaine_transp_sub-bd"/>
</dbReference>
<dbReference type="Proteomes" id="UP000199474">
    <property type="component" value="Unassembled WGS sequence"/>
</dbReference>
<evidence type="ECO:0000256" key="2">
    <source>
        <dbReference type="ARBA" id="ARBA00022448"/>
    </source>
</evidence>
<dbReference type="GO" id="GO:0031460">
    <property type="term" value="P:glycine betaine transport"/>
    <property type="evidence" value="ECO:0007669"/>
    <property type="project" value="TreeGrafter"/>
</dbReference>
<sequence length="302" mass="33673">MKKMLFLLAAILLAVVMYGCTSSNESEGASDDSEASNESGDSQAEKPTLTFGKTPWTSTVPPTEIAKIILEDMGYTVNEKEANLGVVFTGLSENDVNIFMDYWEPQHEQYLEKYSDSVKIVSTSYGDADWGMAVPEYMEDINDVGDLKGKEDSVNNEVLAIEESDPAVKDIPKAVDAYNLDLEMINSSEAAMLAATEEKIKNEEPVVLFGWRPHSMFNKFDIKLLTNEKIPEVLGSSAVHVVANKELEKEAPEAYEFISNWSMPIDDLEEMITKIDNGENPEEVAQTWIDNNQDKIDKMKGE</sequence>
<dbReference type="Pfam" id="PF04069">
    <property type="entry name" value="OpuAC"/>
    <property type="match status" value="1"/>
</dbReference>
<gene>
    <name evidence="8" type="ORF">SAMN05216238_1119</name>
</gene>
<evidence type="ECO:0000256" key="4">
    <source>
        <dbReference type="ARBA" id="ARBA00023136"/>
    </source>
</evidence>
<keyword evidence="9" id="KW-1185">Reference proteome</keyword>
<name>A0A1I1Z133_9BACI</name>
<dbReference type="GO" id="GO:0043190">
    <property type="term" value="C:ATP-binding cassette (ABC) transporter complex"/>
    <property type="evidence" value="ECO:0007669"/>
    <property type="project" value="InterPro"/>
</dbReference>
<dbReference type="AlphaFoldDB" id="A0A1I1Z133"/>
<dbReference type="STRING" id="640948.SAMN05216238_1119"/>
<feature type="region of interest" description="Disordered" evidence="5">
    <location>
        <begin position="24"/>
        <end position="57"/>
    </location>
</feature>
<dbReference type="PROSITE" id="PS51257">
    <property type="entry name" value="PROKAR_LIPOPROTEIN"/>
    <property type="match status" value="1"/>
</dbReference>
<dbReference type="Gene3D" id="3.40.190.10">
    <property type="entry name" value="Periplasmic binding protein-like II"/>
    <property type="match status" value="1"/>
</dbReference>
<dbReference type="OrthoDB" id="9787902at2"/>
<keyword evidence="3" id="KW-1003">Cell membrane</keyword>
<dbReference type="CDD" id="cd13639">
    <property type="entry name" value="PBP2_OpuAC_like"/>
    <property type="match status" value="1"/>
</dbReference>
<evidence type="ECO:0000256" key="6">
    <source>
        <dbReference type="SAM" id="SignalP"/>
    </source>
</evidence>
<keyword evidence="2" id="KW-0813">Transport</keyword>
<evidence type="ECO:0000256" key="3">
    <source>
        <dbReference type="ARBA" id="ARBA00022475"/>
    </source>
</evidence>
<evidence type="ECO:0000313" key="9">
    <source>
        <dbReference type="Proteomes" id="UP000199474"/>
    </source>
</evidence>